<evidence type="ECO:0000256" key="1">
    <source>
        <dbReference type="SAM" id="Phobius"/>
    </source>
</evidence>
<gene>
    <name evidence="2" type="ORF">AAH991_19070</name>
</gene>
<comment type="caution">
    <text evidence="2">The sequence shown here is derived from an EMBL/GenBank/DDBJ whole genome shotgun (WGS) entry which is preliminary data.</text>
</comment>
<dbReference type="RefSeq" id="WP_346227195.1">
    <property type="nucleotide sequence ID" value="NZ_JBDJAW010000014.1"/>
</dbReference>
<keyword evidence="1" id="KW-1133">Transmembrane helix</keyword>
<reference evidence="2 3" key="1">
    <citation type="submission" date="2024-05" db="EMBL/GenBank/DDBJ databases">
        <title>Microbispora sp.ZYX-F-249.</title>
        <authorList>
            <person name="Xie H."/>
        </authorList>
    </citation>
    <scope>NUCLEOTIDE SEQUENCE [LARGE SCALE GENOMIC DNA]</scope>
    <source>
        <strain evidence="2 3">ZYX-F-249</strain>
    </source>
</reference>
<keyword evidence="3" id="KW-1185">Reference proteome</keyword>
<organism evidence="2 3">
    <name type="scientific">Microbispora maris</name>
    <dbReference type="NCBI Taxonomy" id="3144104"/>
    <lineage>
        <taxon>Bacteria</taxon>
        <taxon>Bacillati</taxon>
        <taxon>Actinomycetota</taxon>
        <taxon>Actinomycetes</taxon>
        <taxon>Streptosporangiales</taxon>
        <taxon>Streptosporangiaceae</taxon>
        <taxon>Microbispora</taxon>
    </lineage>
</organism>
<protein>
    <submittedName>
        <fullName evidence="2">Uncharacterized protein</fullName>
    </submittedName>
</protein>
<accession>A0ABV0ASE1</accession>
<sequence>MRVLLRVPAVILGAFAAFTAASGLLYPFLRPDIYPTLGHPFTSDPLLTGSWGGTTLAGAWAVHAVVALAFVLPVLLLARWLWRTGARRTPASGRG</sequence>
<keyword evidence="1" id="KW-0472">Membrane</keyword>
<dbReference type="EMBL" id="JBDJAW010000014">
    <property type="protein sequence ID" value="MEN3537221.1"/>
    <property type="molecule type" value="Genomic_DNA"/>
</dbReference>
<feature type="transmembrane region" description="Helical" evidence="1">
    <location>
        <begin position="60"/>
        <end position="82"/>
    </location>
</feature>
<dbReference type="Proteomes" id="UP001447516">
    <property type="component" value="Unassembled WGS sequence"/>
</dbReference>
<evidence type="ECO:0000313" key="2">
    <source>
        <dbReference type="EMBL" id="MEN3537221.1"/>
    </source>
</evidence>
<proteinExistence type="predicted"/>
<keyword evidence="1" id="KW-0812">Transmembrane</keyword>
<name>A0ABV0ASE1_9ACTN</name>
<evidence type="ECO:0000313" key="3">
    <source>
        <dbReference type="Proteomes" id="UP001447516"/>
    </source>
</evidence>